<comment type="subcellular location">
    <subcellularLocation>
        <location evidence="1">Secreted</location>
    </subcellularLocation>
</comment>
<dbReference type="InterPro" id="IPR011042">
    <property type="entry name" value="6-blade_b-propeller_TolB-like"/>
</dbReference>
<accession>A0A4R8ILV6</accession>
<comment type="caution">
    <text evidence="4">The sequence shown here is derived from an EMBL/GenBank/DDBJ whole genome shotgun (WGS) entry which is preliminary data.</text>
</comment>
<dbReference type="AlphaFoldDB" id="A0A4R8ILV6"/>
<keyword evidence="2" id="KW-0964">Secreted</keyword>
<evidence type="ECO:0000256" key="1">
    <source>
        <dbReference type="ARBA" id="ARBA00004613"/>
    </source>
</evidence>
<organism evidence="4 5">
    <name type="scientific">Thiohalophilus thiocyanatoxydans</name>
    <dbReference type="NCBI Taxonomy" id="381308"/>
    <lineage>
        <taxon>Bacteria</taxon>
        <taxon>Pseudomonadati</taxon>
        <taxon>Pseudomonadota</taxon>
        <taxon>Gammaproteobacteria</taxon>
        <taxon>Thiohalomonadales</taxon>
        <taxon>Thiohalophilaceae</taxon>
        <taxon>Thiohalophilus</taxon>
    </lineage>
</organism>
<keyword evidence="5" id="KW-1185">Reference proteome</keyword>
<dbReference type="SUPFAM" id="SSF101898">
    <property type="entry name" value="NHL repeat"/>
    <property type="match status" value="1"/>
</dbReference>
<dbReference type="GO" id="GO:0005576">
    <property type="term" value="C:extracellular region"/>
    <property type="evidence" value="ECO:0007669"/>
    <property type="project" value="UniProtKB-SubCell"/>
</dbReference>
<name>A0A4R8ILV6_9GAMM</name>
<keyword evidence="3" id="KW-0732">Signal</keyword>
<dbReference type="Pfam" id="PF03022">
    <property type="entry name" value="MRJP"/>
    <property type="match status" value="1"/>
</dbReference>
<dbReference type="PROSITE" id="PS51257">
    <property type="entry name" value="PROKAR_LIPOPROTEIN"/>
    <property type="match status" value="1"/>
</dbReference>
<dbReference type="Gene3D" id="2.120.10.30">
    <property type="entry name" value="TolB, C-terminal domain"/>
    <property type="match status" value="1"/>
</dbReference>
<feature type="signal peptide" evidence="3">
    <location>
        <begin position="1"/>
        <end position="20"/>
    </location>
</feature>
<dbReference type="PANTHER" id="PTHR10009:SF18">
    <property type="entry name" value="PROTEIN YELLOW-LIKE PROTEIN"/>
    <property type="match status" value="1"/>
</dbReference>
<protein>
    <submittedName>
        <fullName evidence="4">Major royal jelly protein</fullName>
    </submittedName>
</protein>
<evidence type="ECO:0000256" key="2">
    <source>
        <dbReference type="ARBA" id="ARBA00022525"/>
    </source>
</evidence>
<dbReference type="PANTHER" id="PTHR10009">
    <property type="entry name" value="PROTEIN YELLOW-RELATED"/>
    <property type="match status" value="1"/>
</dbReference>
<dbReference type="InterPro" id="IPR017996">
    <property type="entry name" value="MRJP/yellow-related"/>
</dbReference>
<dbReference type="EMBL" id="SOQX01000004">
    <property type="protein sequence ID" value="TDY01114.1"/>
    <property type="molecule type" value="Genomic_DNA"/>
</dbReference>
<dbReference type="RefSeq" id="WP_208321332.1">
    <property type="nucleotide sequence ID" value="NZ_SOQX01000004.1"/>
</dbReference>
<dbReference type="Proteomes" id="UP000294914">
    <property type="component" value="Unassembled WGS sequence"/>
</dbReference>
<evidence type="ECO:0000313" key="5">
    <source>
        <dbReference type="Proteomes" id="UP000294914"/>
    </source>
</evidence>
<sequence length="364" mass="39507">MKRFFAIAYGLMAMALVACNDIGTTSKSNQNVSDSLEIVAELDKGPGNITVTPDGEVVVSLHQFYNHELRVASVSDEGQLVPFAADADVNSVLGLQADAEGVVWLLDNAMRGGATRRLVGWDPSAERVVADIDLTDVTTDSAFLNDLAVDPGRNTVYIADPAGGADAAIIVVDLERGTARRVLEGHKSVIPEDIDLIIDGTPLQIRQDDGTMVRPRVGINPIALDKEGEWLYYGPMHGRTMYRIRTADLRNSDLASEDRAKKVERWADKPICDGISIDDAGNIYLGDLANNAIGVIGSDREYRVLMSDSRLSWIDAFSFGPDGYLYTVANQLHRSAVLNGGESATRPPYLILKFRPLSEGTTGR</sequence>
<feature type="chain" id="PRO_5020894308" evidence="3">
    <location>
        <begin position="21"/>
        <end position="364"/>
    </location>
</feature>
<reference evidence="4 5" key="1">
    <citation type="submission" date="2019-03" db="EMBL/GenBank/DDBJ databases">
        <title>Genomic Encyclopedia of Type Strains, Phase IV (KMG-IV): sequencing the most valuable type-strain genomes for metagenomic binning, comparative biology and taxonomic classification.</title>
        <authorList>
            <person name="Goeker M."/>
        </authorList>
    </citation>
    <scope>NUCLEOTIDE SEQUENCE [LARGE SCALE GENOMIC DNA]</scope>
    <source>
        <strain evidence="4 5">DSM 16326</strain>
    </source>
</reference>
<gene>
    <name evidence="4" type="ORF">EDC23_1860</name>
</gene>
<evidence type="ECO:0000313" key="4">
    <source>
        <dbReference type="EMBL" id="TDY01114.1"/>
    </source>
</evidence>
<proteinExistence type="predicted"/>
<evidence type="ECO:0000256" key="3">
    <source>
        <dbReference type="SAM" id="SignalP"/>
    </source>
</evidence>